<dbReference type="SUPFAM" id="SSF46689">
    <property type="entry name" value="Homeodomain-like"/>
    <property type="match status" value="1"/>
</dbReference>
<dbReference type="Pfam" id="PF00440">
    <property type="entry name" value="TetR_N"/>
    <property type="match status" value="1"/>
</dbReference>
<evidence type="ECO:0000256" key="2">
    <source>
        <dbReference type="ARBA" id="ARBA00023125"/>
    </source>
</evidence>
<keyword evidence="3" id="KW-0804">Transcription</keyword>
<evidence type="ECO:0000256" key="3">
    <source>
        <dbReference type="ARBA" id="ARBA00023163"/>
    </source>
</evidence>
<evidence type="ECO:0000256" key="4">
    <source>
        <dbReference type="PROSITE-ProRule" id="PRU00335"/>
    </source>
</evidence>
<dbReference type="PANTHER" id="PTHR30055">
    <property type="entry name" value="HTH-TYPE TRANSCRIPTIONAL REGULATOR RUTR"/>
    <property type="match status" value="1"/>
</dbReference>
<dbReference type="InterPro" id="IPR036271">
    <property type="entry name" value="Tet_transcr_reg_TetR-rel_C_sf"/>
</dbReference>
<name>A0ABU8RIA7_9ACTN</name>
<dbReference type="Proteomes" id="UP001387100">
    <property type="component" value="Unassembled WGS sequence"/>
</dbReference>
<sequence>MPSARDRILEAARALLREQRGVRLTVRAVAARAEVGIGTLRHHFPTQRHLYDAVLTDIYREAMPDDVMLDMSVAAPDRLVGSLQHLLAPIGVDDEARRFWSAFHEDFFAPLEARARETWPDLSAQTRQRIEGWLALLVGEGALAAGDNSARARVLFAVVNGLALERGLPGDVSALELETMVLRRVVDGLLDGTERQPSCSR</sequence>
<comment type="caution">
    <text evidence="6">The sequence shown here is derived from an EMBL/GenBank/DDBJ whole genome shotgun (WGS) entry which is preliminary data.</text>
</comment>
<reference evidence="6 7" key="1">
    <citation type="journal article" date="2017" name="Int. J. Syst. Evol. Microbiol.">
        <title>Pseudokineococcus basanitobsidens sp. nov., isolated from volcanic rock.</title>
        <authorList>
            <person name="Lee D.W."/>
            <person name="Park M.Y."/>
            <person name="Kim J.J."/>
            <person name="Kim B.S."/>
        </authorList>
    </citation>
    <scope>NUCLEOTIDE SEQUENCE [LARGE SCALE GENOMIC DNA]</scope>
    <source>
        <strain evidence="6 7">DSM 103726</strain>
    </source>
</reference>
<keyword evidence="1" id="KW-0805">Transcription regulation</keyword>
<feature type="domain" description="HTH tetR-type" evidence="5">
    <location>
        <begin position="2"/>
        <end position="62"/>
    </location>
</feature>
<dbReference type="PANTHER" id="PTHR30055:SF234">
    <property type="entry name" value="HTH-TYPE TRANSCRIPTIONAL REGULATOR BETI"/>
    <property type="match status" value="1"/>
</dbReference>
<evidence type="ECO:0000313" key="6">
    <source>
        <dbReference type="EMBL" id="MEJ5944731.1"/>
    </source>
</evidence>
<dbReference type="PROSITE" id="PS50977">
    <property type="entry name" value="HTH_TETR_2"/>
    <property type="match status" value="1"/>
</dbReference>
<dbReference type="InterPro" id="IPR050109">
    <property type="entry name" value="HTH-type_TetR-like_transc_reg"/>
</dbReference>
<dbReference type="EMBL" id="JBBIAA010000003">
    <property type="protein sequence ID" value="MEJ5944731.1"/>
    <property type="molecule type" value="Genomic_DNA"/>
</dbReference>
<dbReference type="InterPro" id="IPR023772">
    <property type="entry name" value="DNA-bd_HTH_TetR-type_CS"/>
</dbReference>
<dbReference type="RefSeq" id="WP_339574169.1">
    <property type="nucleotide sequence ID" value="NZ_JBBIAA010000003.1"/>
</dbReference>
<evidence type="ECO:0000256" key="1">
    <source>
        <dbReference type="ARBA" id="ARBA00023015"/>
    </source>
</evidence>
<accession>A0ABU8RIA7</accession>
<evidence type="ECO:0000313" key="7">
    <source>
        <dbReference type="Proteomes" id="UP001387100"/>
    </source>
</evidence>
<dbReference type="InterPro" id="IPR001647">
    <property type="entry name" value="HTH_TetR"/>
</dbReference>
<protein>
    <submittedName>
        <fullName evidence="6">TetR/AcrR family transcriptional regulator</fullName>
    </submittedName>
</protein>
<proteinExistence type="predicted"/>
<dbReference type="Gene3D" id="1.10.357.10">
    <property type="entry name" value="Tetracycline Repressor, domain 2"/>
    <property type="match status" value="1"/>
</dbReference>
<organism evidence="6 7">
    <name type="scientific">Pseudokineococcus basanitobsidens</name>
    <dbReference type="NCBI Taxonomy" id="1926649"/>
    <lineage>
        <taxon>Bacteria</taxon>
        <taxon>Bacillati</taxon>
        <taxon>Actinomycetota</taxon>
        <taxon>Actinomycetes</taxon>
        <taxon>Kineosporiales</taxon>
        <taxon>Kineosporiaceae</taxon>
        <taxon>Pseudokineococcus</taxon>
    </lineage>
</organism>
<dbReference type="PROSITE" id="PS01081">
    <property type="entry name" value="HTH_TETR_1"/>
    <property type="match status" value="1"/>
</dbReference>
<dbReference type="InterPro" id="IPR009057">
    <property type="entry name" value="Homeodomain-like_sf"/>
</dbReference>
<feature type="DNA-binding region" description="H-T-H motif" evidence="4">
    <location>
        <begin position="25"/>
        <end position="44"/>
    </location>
</feature>
<keyword evidence="7" id="KW-1185">Reference proteome</keyword>
<gene>
    <name evidence="6" type="ORF">WDZ17_05415</name>
</gene>
<keyword evidence="2 4" id="KW-0238">DNA-binding</keyword>
<dbReference type="SUPFAM" id="SSF48498">
    <property type="entry name" value="Tetracyclin repressor-like, C-terminal domain"/>
    <property type="match status" value="1"/>
</dbReference>
<evidence type="ECO:0000259" key="5">
    <source>
        <dbReference type="PROSITE" id="PS50977"/>
    </source>
</evidence>